<proteinExistence type="predicted"/>
<dbReference type="Gene3D" id="3.40.50.300">
    <property type="entry name" value="P-loop containing nucleotide triphosphate hydrolases"/>
    <property type="match status" value="1"/>
</dbReference>
<reference evidence="2" key="1">
    <citation type="submission" date="2023-07" db="EMBL/GenBank/DDBJ databases">
        <title>Sequencing the genomes of 1000 actinobacteria strains.</title>
        <authorList>
            <person name="Klenk H.-P."/>
        </authorList>
    </citation>
    <scope>NUCLEOTIDE SEQUENCE</scope>
    <source>
        <strain evidence="2">DSM 45977</strain>
    </source>
</reference>
<dbReference type="AlphaFoldDB" id="A0AAE3ZDK6"/>
<dbReference type="GO" id="GO:0051782">
    <property type="term" value="P:negative regulation of cell division"/>
    <property type="evidence" value="ECO:0007669"/>
    <property type="project" value="TreeGrafter"/>
</dbReference>
<organism evidence="2 3">
    <name type="scientific">Haloactinomyces albus</name>
    <dbReference type="NCBI Taxonomy" id="1352928"/>
    <lineage>
        <taxon>Bacteria</taxon>
        <taxon>Bacillati</taxon>
        <taxon>Actinomycetota</taxon>
        <taxon>Actinomycetes</taxon>
        <taxon>Actinopolysporales</taxon>
        <taxon>Actinopolysporaceae</taxon>
        <taxon>Haloactinomyces</taxon>
    </lineage>
</organism>
<comment type="caution">
    <text evidence="2">The sequence shown here is derived from an EMBL/GenBank/DDBJ whole genome shotgun (WGS) entry which is preliminary data.</text>
</comment>
<dbReference type="PANTHER" id="PTHR43384">
    <property type="entry name" value="SEPTUM SITE-DETERMINING PROTEIN MIND HOMOLOG, CHLOROPLASTIC-RELATED"/>
    <property type="match status" value="1"/>
</dbReference>
<dbReference type="InterPro" id="IPR050625">
    <property type="entry name" value="ParA/MinD_ATPase"/>
</dbReference>
<evidence type="ECO:0000313" key="2">
    <source>
        <dbReference type="EMBL" id="MDR7301718.1"/>
    </source>
</evidence>
<dbReference type="EMBL" id="JAVDXW010000001">
    <property type="protein sequence ID" value="MDR7301718.1"/>
    <property type="molecule type" value="Genomic_DNA"/>
</dbReference>
<dbReference type="Proteomes" id="UP001180845">
    <property type="component" value="Unassembled WGS sequence"/>
</dbReference>
<evidence type="ECO:0000313" key="3">
    <source>
        <dbReference type="Proteomes" id="UP001180845"/>
    </source>
</evidence>
<accession>A0AAE3ZDK6</accession>
<sequence length="375" mass="38279">MSTKFLLLVTTEDDLAEEVCRLAAVAGCELRRINDPDDAGEQWRWAPLVLLDEAALTACSAKGLPRRPGVVVIGTKPPPGFWRAAFEAGAEQAIELPDDETRLVDLLSETRETPAPRSGRVLAVTGGCGGAGASVLATATALTVARRGDRCMLLDCDPLGGGLDLAVGAETTAGLRWSGLTVSGGRVAASALHEALPERTIGSGALTLLSCDREGAGTGMTPPSVRAVLDAGRRAGETVVCDLPRFHEEATSVVLQQADLTIVVVPAEVRACAAAARLVAGIRDRAGPIQAVVRGPAPGGLKVADVARAVGIDVLTAMRPQAGLPAVMDRAGLCSGRAAVRGPLARTAHELLAALDSADADTAIPEASSAPVGAP</sequence>
<dbReference type="PANTHER" id="PTHR43384:SF11">
    <property type="entry name" value="SEPTUM SITE DETERMINING PROTEIN"/>
    <property type="match status" value="1"/>
</dbReference>
<dbReference type="InterPro" id="IPR022521">
    <property type="entry name" value="Rv3660c"/>
</dbReference>
<protein>
    <submittedName>
        <fullName evidence="2">Secretion/DNA translocation related CpaE-like protein</fullName>
    </submittedName>
</protein>
<feature type="domain" description="Rv3660c-like CheY-like N-terminal" evidence="1">
    <location>
        <begin position="9"/>
        <end position="114"/>
    </location>
</feature>
<dbReference type="Pfam" id="PF26563">
    <property type="entry name" value="Rv3660c_N"/>
    <property type="match status" value="1"/>
</dbReference>
<dbReference type="GO" id="GO:0005524">
    <property type="term" value="F:ATP binding"/>
    <property type="evidence" value="ECO:0007669"/>
    <property type="project" value="TreeGrafter"/>
</dbReference>
<dbReference type="InterPro" id="IPR059050">
    <property type="entry name" value="Rv3660c_N"/>
</dbReference>
<evidence type="ECO:0000259" key="1">
    <source>
        <dbReference type="Pfam" id="PF26563"/>
    </source>
</evidence>
<dbReference type="GO" id="GO:0016887">
    <property type="term" value="F:ATP hydrolysis activity"/>
    <property type="evidence" value="ECO:0007669"/>
    <property type="project" value="TreeGrafter"/>
</dbReference>
<keyword evidence="3" id="KW-1185">Reference proteome</keyword>
<name>A0AAE3ZDK6_9ACTN</name>
<gene>
    <name evidence="2" type="ORF">JOF55_001899</name>
</gene>
<dbReference type="RefSeq" id="WP_310272609.1">
    <property type="nucleotide sequence ID" value="NZ_JAVDXW010000001.1"/>
</dbReference>
<dbReference type="SUPFAM" id="SSF52540">
    <property type="entry name" value="P-loop containing nucleoside triphosphate hydrolases"/>
    <property type="match status" value="1"/>
</dbReference>
<dbReference type="InterPro" id="IPR027417">
    <property type="entry name" value="P-loop_NTPase"/>
</dbReference>
<dbReference type="NCBIfam" id="TIGR03815">
    <property type="entry name" value="CpaE_hom_Actino"/>
    <property type="match status" value="1"/>
</dbReference>
<dbReference type="GO" id="GO:0005829">
    <property type="term" value="C:cytosol"/>
    <property type="evidence" value="ECO:0007669"/>
    <property type="project" value="TreeGrafter"/>
</dbReference>
<dbReference type="GO" id="GO:0009898">
    <property type="term" value="C:cytoplasmic side of plasma membrane"/>
    <property type="evidence" value="ECO:0007669"/>
    <property type="project" value="TreeGrafter"/>
</dbReference>